<evidence type="ECO:0000256" key="1">
    <source>
        <dbReference type="SAM" id="Phobius"/>
    </source>
</evidence>
<name>A0A9P9YG87_9MUSC</name>
<accession>A0A9P9YG87</accession>
<keyword evidence="1" id="KW-1133">Transmembrane helix</keyword>
<organism evidence="2 3">
    <name type="scientific">Drosophila gunungcola</name>
    <name type="common">fruit fly</name>
    <dbReference type="NCBI Taxonomy" id="103775"/>
    <lineage>
        <taxon>Eukaryota</taxon>
        <taxon>Metazoa</taxon>
        <taxon>Ecdysozoa</taxon>
        <taxon>Arthropoda</taxon>
        <taxon>Hexapoda</taxon>
        <taxon>Insecta</taxon>
        <taxon>Pterygota</taxon>
        <taxon>Neoptera</taxon>
        <taxon>Endopterygota</taxon>
        <taxon>Diptera</taxon>
        <taxon>Brachycera</taxon>
        <taxon>Muscomorpha</taxon>
        <taxon>Ephydroidea</taxon>
        <taxon>Drosophilidae</taxon>
        <taxon>Drosophila</taxon>
        <taxon>Sophophora</taxon>
    </lineage>
</organism>
<evidence type="ECO:0000313" key="2">
    <source>
        <dbReference type="EMBL" id="KAI8036271.1"/>
    </source>
</evidence>
<keyword evidence="1" id="KW-0472">Membrane</keyword>
<dbReference type="Proteomes" id="UP001059596">
    <property type="component" value="Unassembled WGS sequence"/>
</dbReference>
<proteinExistence type="predicted"/>
<sequence length="118" mass="13885">SAVKTLRRMPHLQNVERDLPLHWALNPIRIPQNLSINTISLYRKISRNMWRCCTQLCNSPKFQRYVRQNQAQNMENIRFVGSALRALMLGSLLLLMTAIYREDNNAGSHYIHPRHTMQ</sequence>
<keyword evidence="3" id="KW-1185">Reference proteome</keyword>
<feature type="transmembrane region" description="Helical" evidence="1">
    <location>
        <begin position="77"/>
        <end position="100"/>
    </location>
</feature>
<dbReference type="AlphaFoldDB" id="A0A9P9YG87"/>
<gene>
    <name evidence="2" type="ORF">M5D96_010864</name>
</gene>
<protein>
    <submittedName>
        <fullName evidence="2">Uncharacterized protein</fullName>
    </submittedName>
</protein>
<comment type="caution">
    <text evidence="2">The sequence shown here is derived from an EMBL/GenBank/DDBJ whole genome shotgun (WGS) entry which is preliminary data.</text>
</comment>
<keyword evidence="1" id="KW-0812">Transmembrane</keyword>
<reference evidence="2" key="1">
    <citation type="journal article" date="2023" name="Genome Biol. Evol.">
        <title>Long-read-based Genome Assembly of Drosophila gunungcola Reveals Fewer Chemosensory Genes in Flower-breeding Species.</title>
        <authorList>
            <person name="Negi A."/>
            <person name="Liao B.Y."/>
            <person name="Yeh S.D."/>
        </authorList>
    </citation>
    <scope>NUCLEOTIDE SEQUENCE</scope>
    <source>
        <strain evidence="2">Sukarami</strain>
    </source>
</reference>
<dbReference type="EMBL" id="JAMKOV010000021">
    <property type="protein sequence ID" value="KAI8036271.1"/>
    <property type="molecule type" value="Genomic_DNA"/>
</dbReference>
<feature type="non-terminal residue" evidence="2">
    <location>
        <position position="1"/>
    </location>
</feature>
<evidence type="ECO:0000313" key="3">
    <source>
        <dbReference type="Proteomes" id="UP001059596"/>
    </source>
</evidence>